<keyword evidence="5 14" id="KW-0679">Respiratory chain</keyword>
<dbReference type="Gene3D" id="2.60.40.420">
    <property type="entry name" value="Cupredoxins - blue copper proteins"/>
    <property type="match status" value="1"/>
</dbReference>
<dbReference type="PROSITE" id="PS50857">
    <property type="entry name" value="COX2_CUA"/>
    <property type="match status" value="1"/>
</dbReference>
<evidence type="ECO:0000256" key="2">
    <source>
        <dbReference type="ARBA" id="ARBA00007866"/>
    </source>
</evidence>
<accession>A0A212L3K8</accession>
<dbReference type="InterPro" id="IPR011759">
    <property type="entry name" value="Cyt_c_oxidase_su2_TM_dom"/>
</dbReference>
<dbReference type="InterPro" id="IPR002429">
    <property type="entry name" value="CcO_II-like_C"/>
</dbReference>
<dbReference type="RefSeq" id="WP_288199172.1">
    <property type="nucleotide sequence ID" value="NZ_LT608334.1"/>
</dbReference>
<dbReference type="Gene3D" id="1.10.287.90">
    <property type="match status" value="1"/>
</dbReference>
<feature type="transmembrane region" description="Helical" evidence="15">
    <location>
        <begin position="110"/>
        <end position="128"/>
    </location>
</feature>
<evidence type="ECO:0000256" key="5">
    <source>
        <dbReference type="ARBA" id="ARBA00022660"/>
    </source>
</evidence>
<evidence type="ECO:0000256" key="13">
    <source>
        <dbReference type="ARBA" id="ARBA00023288"/>
    </source>
</evidence>
<evidence type="ECO:0000256" key="7">
    <source>
        <dbReference type="ARBA" id="ARBA00022729"/>
    </source>
</evidence>
<dbReference type="SUPFAM" id="SSF49503">
    <property type="entry name" value="Cupredoxins"/>
    <property type="match status" value="1"/>
</dbReference>
<feature type="domain" description="Cytochrome oxidase subunit II copper A binding" evidence="16">
    <location>
        <begin position="145"/>
        <end position="257"/>
    </location>
</feature>
<evidence type="ECO:0000256" key="14">
    <source>
        <dbReference type="PIRNR" id="PIRNR000292"/>
    </source>
</evidence>
<dbReference type="InterPro" id="IPR036257">
    <property type="entry name" value="Cyt_c_oxidase_su2_TM_sf"/>
</dbReference>
<evidence type="ECO:0000259" key="16">
    <source>
        <dbReference type="PROSITE" id="PS50857"/>
    </source>
</evidence>
<keyword evidence="10 14" id="KW-0560">Oxidoreductase</keyword>
<dbReference type="SUPFAM" id="SSF81464">
    <property type="entry name" value="Cytochrome c oxidase subunit II-like, transmembrane region"/>
    <property type="match status" value="1"/>
</dbReference>
<evidence type="ECO:0000313" key="18">
    <source>
        <dbReference type="EMBL" id="SCM71939.1"/>
    </source>
</evidence>
<dbReference type="AlphaFoldDB" id="A0A212L3K8"/>
<dbReference type="PROSITE" id="PS50999">
    <property type="entry name" value="COX2_TM"/>
    <property type="match status" value="1"/>
</dbReference>
<dbReference type="GO" id="GO:0005886">
    <property type="term" value="C:plasma membrane"/>
    <property type="evidence" value="ECO:0007669"/>
    <property type="project" value="UniProtKB-SubCell"/>
</dbReference>
<keyword evidence="8 14" id="KW-0249">Electron transport</keyword>
<proteinExistence type="inferred from homology"/>
<dbReference type="InterPro" id="IPR034227">
    <property type="entry name" value="CuRO_UO_II"/>
</dbReference>
<dbReference type="PANTHER" id="PTHR22888:SF18">
    <property type="entry name" value="CYTOCHROME BO(3) UBIQUINOL OXIDASE SUBUNIT 2"/>
    <property type="match status" value="1"/>
</dbReference>
<keyword evidence="13" id="KW-0449">Lipoprotein</keyword>
<keyword evidence="4 14" id="KW-1003">Cell membrane</keyword>
<comment type="similarity">
    <text evidence="2 14">Belongs to the cytochrome c oxidase subunit 2 family.</text>
</comment>
<dbReference type="Pfam" id="PF06481">
    <property type="entry name" value="COX_ARM"/>
    <property type="match status" value="1"/>
</dbReference>
<evidence type="ECO:0000256" key="12">
    <source>
        <dbReference type="ARBA" id="ARBA00023139"/>
    </source>
</evidence>
<feature type="transmembrane region" description="Helical" evidence="15">
    <location>
        <begin position="63"/>
        <end position="89"/>
    </location>
</feature>
<dbReference type="PIRSF" id="PIRSF000292">
    <property type="entry name" value="Ubi_od_II"/>
    <property type="match status" value="1"/>
</dbReference>
<evidence type="ECO:0000256" key="3">
    <source>
        <dbReference type="ARBA" id="ARBA00022448"/>
    </source>
</evidence>
<keyword evidence="11 14" id="KW-0472">Membrane</keyword>
<dbReference type="CDD" id="cd04212">
    <property type="entry name" value="CuRO_UO_II"/>
    <property type="match status" value="1"/>
</dbReference>
<dbReference type="Pfam" id="PF00116">
    <property type="entry name" value="COX2"/>
    <property type="match status" value="1"/>
</dbReference>
<dbReference type="GO" id="GO:0009486">
    <property type="term" value="F:cytochrome bo3 ubiquinol oxidase activity"/>
    <property type="evidence" value="ECO:0007669"/>
    <property type="project" value="InterPro"/>
</dbReference>
<evidence type="ECO:0000259" key="17">
    <source>
        <dbReference type="PROSITE" id="PS50999"/>
    </source>
</evidence>
<keyword evidence="12" id="KW-0564">Palmitate</keyword>
<sequence length="311" mass="33725">MSYLKHRPGKSVASIFRRFTSGKSRLARLRSASVVLGFALLLAGCRFVVLDPSGPIAAKEKQLILISTALMLLVVLPVIILTLIFAFWYRASNTRANAMPTWAHSNAIEVVVWTVPLLIVITLGWLAWTTTHALDPYRPLEGNGTPTLEIDVVALDWKWLFVYPGENIATVNEVAFPVDTPVRFQITSDTVMNSFFIPGLAGQIYAMAGMRTELSLIANKPGTFGGLSANYSGAGFSGMRFKALAMSPADFDAWTRKVAASGHPLDAAAFDDLAKDKSNSPVVYYAPGNPGLLQGLINKYRHAPPPAHAGH</sequence>
<evidence type="ECO:0000256" key="4">
    <source>
        <dbReference type="ARBA" id="ARBA00022475"/>
    </source>
</evidence>
<dbReference type="PANTHER" id="PTHR22888">
    <property type="entry name" value="CYTOCHROME C OXIDASE, SUBUNIT II"/>
    <property type="match status" value="1"/>
</dbReference>
<keyword evidence="3 14" id="KW-0813">Transport</keyword>
<dbReference type="InterPro" id="IPR045187">
    <property type="entry name" value="CcO_II"/>
</dbReference>
<dbReference type="InterPro" id="IPR010514">
    <property type="entry name" value="COX_ARM"/>
</dbReference>
<dbReference type="InterPro" id="IPR006333">
    <property type="entry name" value="Cyt_o_ubiquinol_oxidase_su2"/>
</dbReference>
<evidence type="ECO:0000256" key="10">
    <source>
        <dbReference type="ARBA" id="ARBA00023002"/>
    </source>
</evidence>
<evidence type="ECO:0000256" key="9">
    <source>
        <dbReference type="ARBA" id="ARBA00022989"/>
    </source>
</evidence>
<keyword evidence="9 15" id="KW-1133">Transmembrane helix</keyword>
<comment type="subcellular location">
    <subcellularLocation>
        <location evidence="1">Cell membrane</location>
        <topology evidence="1">Multi-pass membrane protein</topology>
    </subcellularLocation>
</comment>
<keyword evidence="6 15" id="KW-0812">Transmembrane</keyword>
<dbReference type="GO" id="GO:0004129">
    <property type="term" value="F:cytochrome-c oxidase activity"/>
    <property type="evidence" value="ECO:0007669"/>
    <property type="project" value="UniProtKB-UniRule"/>
</dbReference>
<evidence type="ECO:0000256" key="6">
    <source>
        <dbReference type="ARBA" id="ARBA00022692"/>
    </source>
</evidence>
<evidence type="ECO:0000256" key="15">
    <source>
        <dbReference type="SAM" id="Phobius"/>
    </source>
</evidence>
<organism evidence="18">
    <name type="scientific">uncultured Pleomorphomonas sp</name>
    <dbReference type="NCBI Taxonomy" id="442121"/>
    <lineage>
        <taxon>Bacteria</taxon>
        <taxon>Pseudomonadati</taxon>
        <taxon>Pseudomonadota</taxon>
        <taxon>Alphaproteobacteria</taxon>
        <taxon>Hyphomicrobiales</taxon>
        <taxon>Pleomorphomonadaceae</taxon>
        <taxon>Pleomorphomonas</taxon>
        <taxon>environmental samples</taxon>
    </lineage>
</organism>
<dbReference type="InterPro" id="IPR008972">
    <property type="entry name" value="Cupredoxin"/>
</dbReference>
<dbReference type="EMBL" id="FMJD01000002">
    <property type="protein sequence ID" value="SCM71939.1"/>
    <property type="molecule type" value="Genomic_DNA"/>
</dbReference>
<dbReference type="GO" id="GO:0005507">
    <property type="term" value="F:copper ion binding"/>
    <property type="evidence" value="ECO:0007669"/>
    <property type="project" value="InterPro"/>
</dbReference>
<protein>
    <recommendedName>
        <fullName evidence="14">Ubiquinol oxidase subunit 2</fullName>
    </recommendedName>
</protein>
<dbReference type="GO" id="GO:0016682">
    <property type="term" value="F:oxidoreductase activity, acting on diphenols and related substances as donors, oxygen as acceptor"/>
    <property type="evidence" value="ECO:0007669"/>
    <property type="project" value="InterPro"/>
</dbReference>
<dbReference type="NCBIfam" id="TIGR01433">
    <property type="entry name" value="CyoA"/>
    <property type="match status" value="1"/>
</dbReference>
<reference evidence="18" key="1">
    <citation type="submission" date="2016-08" db="EMBL/GenBank/DDBJ databases">
        <authorList>
            <person name="Seilhamer J.J."/>
        </authorList>
    </citation>
    <scope>NUCLEOTIDE SEQUENCE</scope>
    <source>
        <strain evidence="18">86</strain>
    </source>
</reference>
<evidence type="ECO:0000256" key="1">
    <source>
        <dbReference type="ARBA" id="ARBA00004651"/>
    </source>
</evidence>
<evidence type="ECO:0000256" key="8">
    <source>
        <dbReference type="ARBA" id="ARBA00022982"/>
    </source>
</evidence>
<feature type="domain" description="Cytochrome oxidase subunit II transmembrane region profile" evidence="17">
    <location>
        <begin position="41"/>
        <end position="138"/>
    </location>
</feature>
<dbReference type="GO" id="GO:0042773">
    <property type="term" value="P:ATP synthesis coupled electron transport"/>
    <property type="evidence" value="ECO:0007669"/>
    <property type="project" value="TreeGrafter"/>
</dbReference>
<name>A0A212L3K8_9HYPH</name>
<gene>
    <name evidence="18" type="primary">cyoA</name>
    <name evidence="18" type="ORF">KL86PLE_100394</name>
</gene>
<keyword evidence="7" id="KW-0732">Signal</keyword>
<evidence type="ECO:0000256" key="11">
    <source>
        <dbReference type="ARBA" id="ARBA00023136"/>
    </source>
</evidence>